<evidence type="ECO:0000313" key="8">
    <source>
        <dbReference type="Proteomes" id="UP000202259"/>
    </source>
</evidence>
<feature type="chain" id="PRO_5013406136" description="LPS-assembly protein LptD" evidence="4">
    <location>
        <begin position="23"/>
        <end position="759"/>
    </location>
</feature>
<dbReference type="Proteomes" id="UP000202259">
    <property type="component" value="Chromosome"/>
</dbReference>
<dbReference type="GO" id="GO:0015920">
    <property type="term" value="P:lipopolysaccharide transport"/>
    <property type="evidence" value="ECO:0007669"/>
    <property type="project" value="InterPro"/>
</dbReference>
<feature type="signal peptide" evidence="4">
    <location>
        <begin position="1"/>
        <end position="22"/>
    </location>
</feature>
<protein>
    <recommendedName>
        <fullName evidence="4">LPS-assembly protein LptD</fullName>
    </recommendedName>
</protein>
<dbReference type="GO" id="GO:1990351">
    <property type="term" value="C:transporter complex"/>
    <property type="evidence" value="ECO:0007669"/>
    <property type="project" value="TreeGrafter"/>
</dbReference>
<keyword evidence="3 4" id="KW-0998">Cell outer membrane</keyword>
<dbReference type="AlphaFoldDB" id="A0A222G5A6"/>
<dbReference type="Pfam" id="PF04453">
    <property type="entry name" value="LptD"/>
    <property type="match status" value="1"/>
</dbReference>
<proteinExistence type="inferred from homology"/>
<dbReference type="InterPro" id="IPR020889">
    <property type="entry name" value="LipoPS_assembly_LptD"/>
</dbReference>
<feature type="domain" description="LptD C-terminal" evidence="6">
    <location>
        <begin position="298"/>
        <end position="662"/>
    </location>
</feature>
<dbReference type="HAMAP" id="MF_01411">
    <property type="entry name" value="LPS_assembly_LptD"/>
    <property type="match status" value="1"/>
</dbReference>
<dbReference type="KEGG" id="cber:B5D82_01375"/>
<dbReference type="PANTHER" id="PTHR30189:SF1">
    <property type="entry name" value="LPS-ASSEMBLY PROTEIN LPTD"/>
    <property type="match status" value="1"/>
</dbReference>
<dbReference type="GO" id="GO:0009279">
    <property type="term" value="C:cell outer membrane"/>
    <property type="evidence" value="ECO:0007669"/>
    <property type="project" value="UniProtKB-SubCell"/>
</dbReference>
<evidence type="ECO:0000259" key="5">
    <source>
        <dbReference type="Pfam" id="PF03968"/>
    </source>
</evidence>
<keyword evidence="1 4" id="KW-0732">Signal</keyword>
<evidence type="ECO:0000256" key="1">
    <source>
        <dbReference type="ARBA" id="ARBA00022729"/>
    </source>
</evidence>
<gene>
    <name evidence="4" type="primary">lptD</name>
    <name evidence="7" type="ORF">B5D82_01375</name>
</gene>
<keyword evidence="8" id="KW-1185">Reference proteome</keyword>
<evidence type="ECO:0000256" key="3">
    <source>
        <dbReference type="ARBA" id="ARBA00023237"/>
    </source>
</evidence>
<dbReference type="PANTHER" id="PTHR30189">
    <property type="entry name" value="LPS-ASSEMBLY PROTEIN"/>
    <property type="match status" value="1"/>
</dbReference>
<accession>A0A222G5A6</accession>
<dbReference type="InterPro" id="IPR050218">
    <property type="entry name" value="LptD"/>
</dbReference>
<comment type="subcellular location">
    <subcellularLocation>
        <location evidence="4">Cell outer membrane</location>
    </subcellularLocation>
</comment>
<dbReference type="EMBL" id="CP020465">
    <property type="protein sequence ID" value="ASP46544.1"/>
    <property type="molecule type" value="Genomic_DNA"/>
</dbReference>
<keyword evidence="2 4" id="KW-0472">Membrane</keyword>
<comment type="similarity">
    <text evidence="4">Belongs to the LptD family.</text>
</comment>
<name>A0A222G5A6_9GAMM</name>
<dbReference type="InterPro" id="IPR007543">
    <property type="entry name" value="LptD_C"/>
</dbReference>
<evidence type="ECO:0000256" key="2">
    <source>
        <dbReference type="ARBA" id="ARBA00023136"/>
    </source>
</evidence>
<sequence precursor="true">MRFPLNKISFLCLISFTFGSKAQNIEINTNITSQCPIPFYANIANETGKQADESFTILSSTSSIKKGKFAKFTGGVTLLNQDKSIVADELSVNRSTSSVDANGDIHFQNKGIDIFAESLIINQQKKSTSLTSTSYQLNGSAGHGSAKEINIDGNSKTLSFIDSSFTTCYDPVPDWQMRASEITISSDKKSLEAYNARFSLFDVPILYIPYLTMPISDDRQSGFLYPKISTSNSSGLEVETPYYVNISENMDATITPRYMSERGTQLITEFRYLQGLQSGQVDIEYLNKDKKLTNNDDSRYLARFQHIGTFSERFRAHVDYTTISDDNYLVDLGSSQFNSNDAYLYQVGELAYFADNWQTTLKMQDFELLGNHQQSYKTLPQIEASRQQTFDDFDGLFDIYAEFSSFDTSDKTKPTAQRYHVEAGLLYPMVTPAWFLNSELKVLQTNYSQQNISNNSLLEKNISRTLPKVRLHGGVNFDRNIALFNSDYNQTLEPQLQYLYIPEKEQNNIGIYDTTNLQDDYNGLFRDRRFSGIDRIAQANQISWGVTSRLLTEENNEVLRFSLGRIVYLNDGKIDDTDQDALVDKSALAADIFVNLSRNWQFSSDIQYNTDLGVTNKSQTTLDYLFSNNQTIQLNHRYARDVSGESLEQMSLATNVKIAQRWQLVGRFTQDLQGKRSIESYAGLEYSSCCWGIRFTYHRNINSKIDDAGNIDENRDAFDSSFNIQFVYNGINSNKSSNSVGDMFNSSIFGYKRPYFLNN</sequence>
<dbReference type="Pfam" id="PF03968">
    <property type="entry name" value="LptD_N"/>
    <property type="match status" value="1"/>
</dbReference>
<evidence type="ECO:0000313" key="7">
    <source>
        <dbReference type="EMBL" id="ASP46544.1"/>
    </source>
</evidence>
<reference evidence="7 8" key="1">
    <citation type="submission" date="2017-08" db="EMBL/GenBank/DDBJ databases">
        <title>Complete genome of Colwellia sp. NB097-1, a psychrophile bacterium ioslated from Bering Sea.</title>
        <authorList>
            <person name="Chen X."/>
        </authorList>
    </citation>
    <scope>NUCLEOTIDE SEQUENCE [LARGE SCALE GENOMIC DNA]</scope>
    <source>
        <strain evidence="7 8">NB097-1</strain>
    </source>
</reference>
<comment type="caution">
    <text evidence="4">Lacks conserved residue(s) required for the propagation of feature annotation.</text>
</comment>
<dbReference type="OrthoDB" id="9760225at2"/>
<comment type="function">
    <text evidence="4">Together with LptE, is involved in the assembly of lipopolysaccharide (LPS) at the surface of the outer membrane.</text>
</comment>
<organism evidence="7 8">
    <name type="scientific">Cognaticolwellia beringensis</name>
    <dbReference type="NCBI Taxonomy" id="1967665"/>
    <lineage>
        <taxon>Bacteria</taxon>
        <taxon>Pseudomonadati</taxon>
        <taxon>Pseudomonadota</taxon>
        <taxon>Gammaproteobacteria</taxon>
        <taxon>Alteromonadales</taxon>
        <taxon>Colwelliaceae</taxon>
        <taxon>Cognaticolwellia</taxon>
    </lineage>
</organism>
<evidence type="ECO:0000259" key="6">
    <source>
        <dbReference type="Pfam" id="PF04453"/>
    </source>
</evidence>
<comment type="subunit">
    <text evidence="4">Component of the lipopolysaccharide transport and assembly complex. Interacts with LptE and LptA.</text>
</comment>
<dbReference type="RefSeq" id="WP_081148616.1">
    <property type="nucleotide sequence ID" value="NZ_CP020465.1"/>
</dbReference>
<feature type="domain" description="Organic solvent tolerance-like N-terminal" evidence="5">
    <location>
        <begin position="85"/>
        <end position="188"/>
    </location>
</feature>
<dbReference type="GO" id="GO:0043165">
    <property type="term" value="P:Gram-negative-bacterium-type cell outer membrane assembly"/>
    <property type="evidence" value="ECO:0007669"/>
    <property type="project" value="UniProtKB-UniRule"/>
</dbReference>
<evidence type="ECO:0000256" key="4">
    <source>
        <dbReference type="HAMAP-Rule" id="MF_01411"/>
    </source>
</evidence>
<dbReference type="InterPro" id="IPR005653">
    <property type="entry name" value="OstA-like_N"/>
</dbReference>